<name>A0ACC1HIS3_9FUNG</name>
<accession>A0ACC1HIS3</accession>
<reference evidence="1" key="1">
    <citation type="submission" date="2022-06" db="EMBL/GenBank/DDBJ databases">
        <title>Phylogenomic reconstructions and comparative analyses of Kickxellomycotina fungi.</title>
        <authorList>
            <person name="Reynolds N.K."/>
            <person name="Stajich J.E."/>
            <person name="Barry K."/>
            <person name="Grigoriev I.V."/>
            <person name="Crous P."/>
            <person name="Smith M.E."/>
        </authorList>
    </citation>
    <scope>NUCLEOTIDE SEQUENCE</scope>
    <source>
        <strain evidence="1">RSA 2271</strain>
    </source>
</reference>
<dbReference type="EMBL" id="JAMZIH010005222">
    <property type="protein sequence ID" value="KAJ1675633.1"/>
    <property type="molecule type" value="Genomic_DNA"/>
</dbReference>
<proteinExistence type="predicted"/>
<dbReference type="Proteomes" id="UP001145114">
    <property type="component" value="Unassembled WGS sequence"/>
</dbReference>
<comment type="caution">
    <text evidence="1">The sequence shown here is derived from an EMBL/GenBank/DDBJ whole genome shotgun (WGS) entry which is preliminary data.</text>
</comment>
<organism evidence="1 2">
    <name type="scientific">Spiromyces aspiralis</name>
    <dbReference type="NCBI Taxonomy" id="68401"/>
    <lineage>
        <taxon>Eukaryota</taxon>
        <taxon>Fungi</taxon>
        <taxon>Fungi incertae sedis</taxon>
        <taxon>Zoopagomycota</taxon>
        <taxon>Kickxellomycotina</taxon>
        <taxon>Kickxellomycetes</taxon>
        <taxon>Kickxellales</taxon>
        <taxon>Kickxellaceae</taxon>
        <taxon>Spiromyces</taxon>
    </lineage>
</organism>
<gene>
    <name evidence="1" type="ORF">EV182_000886</name>
</gene>
<keyword evidence="2" id="KW-1185">Reference proteome</keyword>
<sequence length="197" mass="21166">MGPTSPSIPASFAVTSDSRFADGFQFLRDRLGTNPTKVVDDGYTFLLRENPSSSYSSSSAANPTLTRTPNSVTYPPTAGGISPQRESPGTRITADGNDKPVEGGQRRDTVIKAEQQNPITKPATRPQRSLKDILDKLHSTKPKFRTLSSIGSSTYSELVKQASEGRHFLPFGDVVRASSGGILYRINAVGLNAIHDA</sequence>
<evidence type="ECO:0000313" key="1">
    <source>
        <dbReference type="EMBL" id="KAJ1675633.1"/>
    </source>
</evidence>
<evidence type="ECO:0000313" key="2">
    <source>
        <dbReference type="Proteomes" id="UP001145114"/>
    </source>
</evidence>
<protein>
    <submittedName>
        <fullName evidence="1">Uncharacterized protein</fullName>
    </submittedName>
</protein>